<dbReference type="AlphaFoldDB" id="A0A948W510"/>
<feature type="binding site" evidence="7">
    <location>
        <position position="217"/>
    </location>
    <ligand>
        <name>Mg(2+)</name>
        <dbReference type="ChEBI" id="CHEBI:18420"/>
        <label>1</label>
    </ligand>
</feature>
<dbReference type="Gene3D" id="3.40.50.720">
    <property type="entry name" value="NAD(P)-binding Rossmann-like Domain"/>
    <property type="match status" value="1"/>
</dbReference>
<keyword evidence="7" id="KW-0460">Magnesium</keyword>
<comment type="pathway">
    <text evidence="2">Amino-acid biosynthesis; L-isoleucine biosynthesis; L-isoleucine from 2-oxobutanoate: step 2/4.</text>
</comment>
<evidence type="ECO:0000256" key="4">
    <source>
        <dbReference type="ARBA" id="ARBA00022605"/>
    </source>
</evidence>
<evidence type="ECO:0000256" key="2">
    <source>
        <dbReference type="ARBA" id="ARBA00004885"/>
    </source>
</evidence>
<dbReference type="PANTHER" id="PTHR21371:SF1">
    <property type="entry name" value="KETOL-ACID REDUCTOISOMERASE, MITOCHONDRIAL"/>
    <property type="match status" value="1"/>
</dbReference>
<evidence type="ECO:0000313" key="11">
    <source>
        <dbReference type="Proteomes" id="UP000777784"/>
    </source>
</evidence>
<dbReference type="PANTHER" id="PTHR21371">
    <property type="entry name" value="KETOL-ACID REDUCTOISOMERASE, MITOCHONDRIAL"/>
    <property type="match status" value="1"/>
</dbReference>
<dbReference type="Gene3D" id="6.10.240.10">
    <property type="match status" value="1"/>
</dbReference>
<dbReference type="SUPFAM" id="SSF48179">
    <property type="entry name" value="6-phosphogluconate dehydrogenase C-terminal domain-like"/>
    <property type="match status" value="1"/>
</dbReference>
<feature type="binding site" evidence="7">
    <location>
        <position position="217"/>
    </location>
    <ligand>
        <name>Mg(2+)</name>
        <dbReference type="ChEBI" id="CHEBI:18420"/>
        <label>2</label>
    </ligand>
</feature>
<dbReference type="InterPro" id="IPR013116">
    <property type="entry name" value="KARI_N"/>
</dbReference>
<dbReference type="Pfam" id="PF01450">
    <property type="entry name" value="KARI_C"/>
    <property type="match status" value="1"/>
</dbReference>
<keyword evidence="6 7" id="KW-0100">Branched-chain amino acid biosynthesis</keyword>
<keyword evidence="5 7" id="KW-0560">Oxidoreductase</keyword>
<feature type="binding site" evidence="7">
    <location>
        <position position="221"/>
    </location>
    <ligand>
        <name>Mg(2+)</name>
        <dbReference type="ChEBI" id="CHEBI:18420"/>
        <label>1</label>
    </ligand>
</feature>
<evidence type="ECO:0000256" key="6">
    <source>
        <dbReference type="ARBA" id="ARBA00023304"/>
    </source>
</evidence>
<dbReference type="InterPro" id="IPR008927">
    <property type="entry name" value="6-PGluconate_DH-like_C_sf"/>
</dbReference>
<dbReference type="Pfam" id="PF07991">
    <property type="entry name" value="KARI_N"/>
    <property type="match status" value="2"/>
</dbReference>
<dbReference type="PROSITE" id="PS51850">
    <property type="entry name" value="KARI_N"/>
    <property type="match status" value="1"/>
</dbReference>
<proteinExistence type="inferred from homology"/>
<dbReference type="EMBL" id="JAHJDP010000011">
    <property type="protein sequence ID" value="MBU2689545.1"/>
    <property type="molecule type" value="Genomic_DNA"/>
</dbReference>
<comment type="caution">
    <text evidence="10">The sequence shown here is derived from an EMBL/GenBank/DDBJ whole genome shotgun (WGS) entry which is preliminary data.</text>
</comment>
<evidence type="ECO:0000256" key="3">
    <source>
        <dbReference type="ARBA" id="ARBA00010318"/>
    </source>
</evidence>
<gene>
    <name evidence="10" type="ORF">KJ970_01335</name>
</gene>
<accession>A0A948W510</accession>
<evidence type="ECO:0000313" key="10">
    <source>
        <dbReference type="EMBL" id="MBU2689545.1"/>
    </source>
</evidence>
<dbReference type="PROSITE" id="PS51851">
    <property type="entry name" value="KARI_C"/>
    <property type="match status" value="1"/>
</dbReference>
<dbReference type="GO" id="GO:0004455">
    <property type="term" value="F:ketol-acid reductoisomerase activity"/>
    <property type="evidence" value="ECO:0007669"/>
    <property type="project" value="UniProtKB-UniRule"/>
</dbReference>
<dbReference type="GO" id="GO:0009099">
    <property type="term" value="P:L-valine biosynthetic process"/>
    <property type="evidence" value="ECO:0007669"/>
    <property type="project" value="UniProtKB-UniRule"/>
</dbReference>
<comment type="caution">
    <text evidence="7">Lacks conserved residue(s) required for the propagation of feature annotation.</text>
</comment>
<evidence type="ECO:0000256" key="5">
    <source>
        <dbReference type="ARBA" id="ARBA00023002"/>
    </source>
</evidence>
<organism evidence="10 11">
    <name type="scientific">Eiseniibacteriota bacterium</name>
    <dbReference type="NCBI Taxonomy" id="2212470"/>
    <lineage>
        <taxon>Bacteria</taxon>
        <taxon>Candidatus Eiseniibacteriota</taxon>
    </lineage>
</organism>
<keyword evidence="4 7" id="KW-0028">Amino-acid biosynthesis</keyword>
<reference evidence="10" key="1">
    <citation type="submission" date="2021-05" db="EMBL/GenBank/DDBJ databases">
        <title>Energy efficiency and biological interactions define the core microbiome of deep oligotrophic groundwater.</title>
        <authorList>
            <person name="Mehrshad M."/>
            <person name="Lopez-Fernandez M."/>
            <person name="Bell E."/>
            <person name="Bernier-Latmani R."/>
            <person name="Bertilsson S."/>
            <person name="Dopson M."/>
        </authorList>
    </citation>
    <scope>NUCLEOTIDE SEQUENCE</scope>
    <source>
        <strain evidence="10">Modern_marine.mb.64</strain>
    </source>
</reference>
<dbReference type="InterPro" id="IPR000506">
    <property type="entry name" value="KARI_C"/>
</dbReference>
<dbReference type="SUPFAM" id="SSF51735">
    <property type="entry name" value="NAD(P)-binding Rossmann-fold domains"/>
    <property type="match status" value="1"/>
</dbReference>
<name>A0A948W510_UNCEI</name>
<dbReference type="InterPro" id="IPR036291">
    <property type="entry name" value="NAD(P)-bd_dom_sf"/>
</dbReference>
<feature type="domain" description="KARI N-terminal Rossmann" evidence="8">
    <location>
        <begin position="1"/>
        <end position="209"/>
    </location>
</feature>
<evidence type="ECO:0000256" key="7">
    <source>
        <dbReference type="PROSITE-ProRule" id="PRU01198"/>
    </source>
</evidence>
<dbReference type="GO" id="GO:0009097">
    <property type="term" value="P:isoleucine biosynthetic process"/>
    <property type="evidence" value="ECO:0007669"/>
    <property type="project" value="UniProtKB-UniRule"/>
</dbReference>
<dbReference type="GO" id="GO:0046872">
    <property type="term" value="F:metal ion binding"/>
    <property type="evidence" value="ECO:0007669"/>
    <property type="project" value="UniProtKB-UniRule"/>
</dbReference>
<dbReference type="InterPro" id="IPR013023">
    <property type="entry name" value="KARI"/>
</dbReference>
<comment type="pathway">
    <text evidence="1">Amino-acid biosynthesis; L-valine biosynthesis; L-valine from pyruvate: step 2/4.</text>
</comment>
<keyword evidence="7" id="KW-0479">Metal-binding</keyword>
<evidence type="ECO:0000259" key="8">
    <source>
        <dbReference type="PROSITE" id="PS51850"/>
    </source>
</evidence>
<evidence type="ECO:0000256" key="1">
    <source>
        <dbReference type="ARBA" id="ARBA00004864"/>
    </source>
</evidence>
<evidence type="ECO:0000259" key="9">
    <source>
        <dbReference type="PROSITE" id="PS51851"/>
    </source>
</evidence>
<dbReference type="Proteomes" id="UP000777784">
    <property type="component" value="Unassembled WGS sequence"/>
</dbReference>
<protein>
    <submittedName>
        <fullName evidence="10">Ketol-acid reductoisomerase</fullName>
    </submittedName>
</protein>
<feature type="domain" description="KARI C-terminal knotted" evidence="9">
    <location>
        <begin position="209"/>
        <end position="354"/>
    </location>
</feature>
<sequence>MIGDWVRGDTPQAWDHLKGLRIGVLGYGNQGRAQALNLRDSGRDHQFTVLVGARPGGEGARVAGDDGFEVISMQACVQRCRILISLLPDEHQAEILSRQVFAPPDRREAPAAGDAGSQDRTAQILNPPLLCLAHGFSLLYGGLEPPPDWDVVLVAPTGPGSRLREAFIEGRGLPGIVAVHQDAGGSAEERALALAQGLGLLRQGVYITTVENETVVDLFGEQAVLCGGMMALAQAAYDTLVKAGYPGELAYIECMQQVGVTADLLTRFGPEGMREKISPTALFGELTRGPRIINDQVRERLAEILNEAASGRFGKEWMEDVAHGNPRLDDLLKQARHHPSNAMYQKLARWRGDFKNECMSDDLRTGEGQHVPPEAPEKRC</sequence>
<comment type="similarity">
    <text evidence="3 7">Belongs to the ketol-acid reductoisomerase family.</text>
</comment>